<accession>V5SC01</accession>
<keyword evidence="3" id="KW-1185">Reference proteome</keyword>
<dbReference type="PANTHER" id="PTHR43798:SF33">
    <property type="entry name" value="HYDROLASE, PUTATIVE (AFU_ORTHOLOGUE AFUA_2G14860)-RELATED"/>
    <property type="match status" value="1"/>
</dbReference>
<dbReference type="GO" id="GO:0047372">
    <property type="term" value="F:monoacylglycerol lipase activity"/>
    <property type="evidence" value="ECO:0007669"/>
    <property type="project" value="TreeGrafter"/>
</dbReference>
<protein>
    <submittedName>
        <fullName evidence="2">Alpha/beta hydrolase</fullName>
    </submittedName>
</protein>
<evidence type="ECO:0000313" key="3">
    <source>
        <dbReference type="Proteomes" id="UP000018542"/>
    </source>
</evidence>
<dbReference type="AlphaFoldDB" id="V5SC01"/>
<gene>
    <name evidence="2" type="ORF">W911_05730</name>
</gene>
<dbReference type="InterPro" id="IPR029058">
    <property type="entry name" value="AB_hydrolase_fold"/>
</dbReference>
<reference evidence="2 3" key="1">
    <citation type="journal article" date="2014" name="Genome Announc.">
        <title>Complete Genome Sequence of Hyphomicrobium nitrativorans Strain NL23, a Denitrifying Bacterium Isolated from Biofilm of a Methanol-Fed Denitrification System Treating Seawater at the Montreal Biodome.</title>
        <authorList>
            <person name="Martineau C."/>
            <person name="Villeneuve C."/>
            <person name="Mauffrey F."/>
            <person name="Villemur R."/>
        </authorList>
    </citation>
    <scope>NUCLEOTIDE SEQUENCE [LARGE SCALE GENOMIC DNA]</scope>
    <source>
        <strain evidence="2">NL23</strain>
    </source>
</reference>
<dbReference type="GO" id="GO:0046464">
    <property type="term" value="P:acylglycerol catabolic process"/>
    <property type="evidence" value="ECO:0007669"/>
    <property type="project" value="TreeGrafter"/>
</dbReference>
<dbReference type="InterPro" id="IPR000073">
    <property type="entry name" value="AB_hydrolase_1"/>
</dbReference>
<dbReference type="Gene3D" id="3.40.50.1820">
    <property type="entry name" value="alpha/beta hydrolase"/>
    <property type="match status" value="1"/>
</dbReference>
<dbReference type="PRINTS" id="PR00111">
    <property type="entry name" value="ABHYDROLASE"/>
</dbReference>
<feature type="domain" description="AB hydrolase-1" evidence="1">
    <location>
        <begin position="42"/>
        <end position="292"/>
    </location>
</feature>
<organism evidence="2 3">
    <name type="scientific">Hyphomicrobium nitrativorans NL23</name>
    <dbReference type="NCBI Taxonomy" id="1029756"/>
    <lineage>
        <taxon>Bacteria</taxon>
        <taxon>Pseudomonadati</taxon>
        <taxon>Pseudomonadota</taxon>
        <taxon>Alphaproteobacteria</taxon>
        <taxon>Hyphomicrobiales</taxon>
        <taxon>Hyphomicrobiaceae</taxon>
        <taxon>Hyphomicrobium</taxon>
    </lineage>
</organism>
<evidence type="ECO:0000259" key="1">
    <source>
        <dbReference type="Pfam" id="PF00561"/>
    </source>
</evidence>
<dbReference type="STRING" id="1029756.W911_05730"/>
<dbReference type="Pfam" id="PF00561">
    <property type="entry name" value="Abhydrolase_1"/>
    <property type="match status" value="1"/>
</dbReference>
<dbReference type="PATRIC" id="fig|1029756.8.peg.1203"/>
<dbReference type="SUPFAM" id="SSF53474">
    <property type="entry name" value="alpha/beta-Hydrolases"/>
    <property type="match status" value="1"/>
</dbReference>
<dbReference type="EMBL" id="CP006912">
    <property type="protein sequence ID" value="AHB48012.1"/>
    <property type="molecule type" value="Genomic_DNA"/>
</dbReference>
<dbReference type="GO" id="GO:0016020">
    <property type="term" value="C:membrane"/>
    <property type="evidence" value="ECO:0007669"/>
    <property type="project" value="TreeGrafter"/>
</dbReference>
<dbReference type="InterPro" id="IPR050266">
    <property type="entry name" value="AB_hydrolase_sf"/>
</dbReference>
<sequence>MLSDFAYPHPVKEHALTSQGQDLVMAYMDVAPSPAANGKTAVLFHGKNFCGATWEGAIAPLASAGYRVVVPDQVGFCKSTKPVTYQMSFHQLAANTHALLESLGVEKPILIGHSMGGMVATRYALSFPEDTGALVLVNPIGLEDWSAKGVPPRTIDQLLQGERKTTAASIKAYQQKVYFGGNWRPEYDRWVDMLASMYQGDDSDLAMLSQARASDMVFSQPVVHEFPRISVPTVLIIGERDTTAIGRDRAPPEIAETLGNYPVLAREAEQRIPGSRLIAFPDLGHSPQVEDPKRFNATLLDALAALPSKSLP</sequence>
<dbReference type="KEGG" id="hni:W911_05730"/>
<proteinExistence type="predicted"/>
<dbReference type="PANTHER" id="PTHR43798">
    <property type="entry name" value="MONOACYLGLYCEROL LIPASE"/>
    <property type="match status" value="1"/>
</dbReference>
<keyword evidence="2" id="KW-0378">Hydrolase</keyword>
<name>V5SC01_9HYPH</name>
<evidence type="ECO:0000313" key="2">
    <source>
        <dbReference type="EMBL" id="AHB48012.1"/>
    </source>
</evidence>
<dbReference type="HOGENOM" id="CLU_020336_2_0_5"/>
<dbReference type="Proteomes" id="UP000018542">
    <property type="component" value="Chromosome"/>
</dbReference>